<evidence type="ECO:0000313" key="4">
    <source>
        <dbReference type="EMBL" id="APA97458.1"/>
    </source>
</evidence>
<evidence type="ECO:0000256" key="1">
    <source>
        <dbReference type="SAM" id="MobiDB-lite"/>
    </source>
</evidence>
<evidence type="ECO:0000259" key="3">
    <source>
        <dbReference type="Pfam" id="PF12146"/>
    </source>
</evidence>
<dbReference type="GO" id="GO:0052689">
    <property type="term" value="F:carboxylic ester hydrolase activity"/>
    <property type="evidence" value="ECO:0007669"/>
    <property type="project" value="TreeGrafter"/>
</dbReference>
<evidence type="ECO:0000313" key="5">
    <source>
        <dbReference type="EMBL" id="GAP32206.1"/>
    </source>
</evidence>
<evidence type="ECO:0000313" key="6">
    <source>
        <dbReference type="Proteomes" id="UP000037179"/>
    </source>
</evidence>
<gene>
    <name evidence="4" type="ORF">NS506_03406</name>
    <name evidence="5" type="ORF">NSK11_contig00146-0009</name>
</gene>
<dbReference type="PROSITE" id="PS51257">
    <property type="entry name" value="PROKAR_LIPOPROTEIN"/>
    <property type="match status" value="1"/>
</dbReference>
<dbReference type="PANTHER" id="PTHR43265">
    <property type="entry name" value="ESTERASE ESTD"/>
    <property type="match status" value="1"/>
</dbReference>
<accession>A0A0B8ND09</accession>
<reference evidence="5 6" key="2">
    <citation type="journal article" date="2016" name="Genome Announc.">
        <title>Draft Genome Sequence of Erythromycin- and Oxytetracycline-Sensitive Nocardia seriolae Strain U-1 (NBRC 110359).</title>
        <authorList>
            <person name="Imajoh M."/>
            <person name="Sukeda M."/>
            <person name="Shimizu M."/>
            <person name="Yamane J."/>
            <person name="Ohnishi K."/>
            <person name="Oshima S."/>
        </authorList>
    </citation>
    <scope>NUCLEOTIDE SEQUENCE [LARGE SCALE GENOMIC DNA]</scope>
    <source>
        <strain evidence="5 6">U-1</strain>
    </source>
</reference>
<dbReference type="InterPro" id="IPR022742">
    <property type="entry name" value="Hydrolase_4"/>
</dbReference>
<dbReference type="PANTHER" id="PTHR43265:SF1">
    <property type="entry name" value="ESTERASE ESTD"/>
    <property type="match status" value="1"/>
</dbReference>
<dbReference type="Proteomes" id="UP000037179">
    <property type="component" value="Unassembled WGS sequence"/>
</dbReference>
<reference evidence="6" key="1">
    <citation type="submission" date="2015-07" db="EMBL/GenBank/DDBJ databases">
        <title>Nocardia seriolae U-1 whole genome shotgun sequence.</title>
        <authorList>
            <person name="Imajoh M."/>
            <person name="Fukumoto Y."/>
            <person name="Sukeda M."/>
            <person name="Yamane J."/>
            <person name="Yamasaki K."/>
            <person name="Shimizu M."/>
            <person name="Ohnishi K."/>
            <person name="Oshima S."/>
        </authorList>
    </citation>
    <scope>NUCLEOTIDE SEQUENCE [LARGE SCALE GENOMIC DNA]</scope>
    <source>
        <strain evidence="6">U-1</strain>
    </source>
</reference>
<feature type="chain" id="PRO_5044541242" evidence="2">
    <location>
        <begin position="24"/>
        <end position="462"/>
    </location>
</feature>
<feature type="domain" description="Serine aminopeptidase S33" evidence="3">
    <location>
        <begin position="197"/>
        <end position="423"/>
    </location>
</feature>
<dbReference type="RefSeq" id="WP_033091429.1">
    <property type="nucleotide sequence ID" value="NZ_AP017900.1"/>
</dbReference>
<dbReference type="SUPFAM" id="SSF53474">
    <property type="entry name" value="alpha/beta-Hydrolases"/>
    <property type="match status" value="1"/>
</dbReference>
<dbReference type="EMBL" id="CP017839">
    <property type="protein sequence ID" value="APA97458.1"/>
    <property type="molecule type" value="Genomic_DNA"/>
</dbReference>
<dbReference type="Gene3D" id="3.40.50.1820">
    <property type="entry name" value="alpha/beta hydrolase"/>
    <property type="match status" value="1"/>
</dbReference>
<keyword evidence="2" id="KW-0732">Signal</keyword>
<feature type="signal peptide" evidence="2">
    <location>
        <begin position="1"/>
        <end position="23"/>
    </location>
</feature>
<dbReference type="OrthoDB" id="9809549at2"/>
<feature type="compositionally biased region" description="Pro residues" evidence="1">
    <location>
        <begin position="131"/>
        <end position="142"/>
    </location>
</feature>
<dbReference type="InterPro" id="IPR029058">
    <property type="entry name" value="AB_hydrolase_fold"/>
</dbReference>
<feature type="region of interest" description="Disordered" evidence="1">
    <location>
        <begin position="111"/>
        <end position="143"/>
    </location>
</feature>
<dbReference type="Proteomes" id="UP000180166">
    <property type="component" value="Chromosome"/>
</dbReference>
<dbReference type="InterPro" id="IPR053145">
    <property type="entry name" value="AB_hydrolase_Est10"/>
</dbReference>
<dbReference type="AlphaFoldDB" id="A0A0B8ND09"/>
<sequence length="462" mass="48911">MRTLRSVLLAVLAVVALVTGCSTKPEVAPAPARVTGDFHGDLGIPDHPLAVGVTFTDGKATIDIPAQGVVEKPLADVKTDPDAISWTLPKTPGNPSYQGKYDKASDSIKGQFTQSGQTYPLDLTRGKVEGPPRPQEPKPPFPYKSEDVAYRSGDITIAGTLTEPSGGGPFPTVVLVNGSGPNDRNEEILGHKPFLLLADTLTRAGYAVLRTDKRGVGKTGGNLDTSSYQDLANDIGAGMAFLHGRSEIDAKRIGLLGHSEGGYLGPLYASRPGSGVAFVIMMAGPAVLGADVLVLQERLIYAANGATPEEIDKQVAFSSTLTTLLRTGDLEAAKTYVRKHNDELPAERKMSDDEIDALVTPYMAALIGYDPAPALSALRVPVLAFYGSKDLQVPPSQSEGPARTLLAADPDATVFVFDGLNHLMQPAGTGSPAEYSKIETTIDPQVLTYVTGWLTQRFPPTH</sequence>
<keyword evidence="6" id="KW-1185">Reference proteome</keyword>
<organism evidence="5 6">
    <name type="scientific">Nocardia seriolae</name>
    <dbReference type="NCBI Taxonomy" id="37332"/>
    <lineage>
        <taxon>Bacteria</taxon>
        <taxon>Bacillati</taxon>
        <taxon>Actinomycetota</taxon>
        <taxon>Actinomycetes</taxon>
        <taxon>Mycobacteriales</taxon>
        <taxon>Nocardiaceae</taxon>
        <taxon>Nocardia</taxon>
    </lineage>
</organism>
<evidence type="ECO:0000313" key="7">
    <source>
        <dbReference type="Proteomes" id="UP000180166"/>
    </source>
</evidence>
<dbReference type="Pfam" id="PF12146">
    <property type="entry name" value="Hydrolase_4"/>
    <property type="match status" value="1"/>
</dbReference>
<dbReference type="EMBL" id="BBYQ01000146">
    <property type="protein sequence ID" value="GAP32206.1"/>
    <property type="molecule type" value="Genomic_DNA"/>
</dbReference>
<name>A0A0B8ND09_9NOCA</name>
<proteinExistence type="predicted"/>
<dbReference type="GeneID" id="93376004"/>
<dbReference type="KEGG" id="nsr:NS506_03406"/>
<evidence type="ECO:0000256" key="2">
    <source>
        <dbReference type="SAM" id="SignalP"/>
    </source>
</evidence>
<protein>
    <submittedName>
        <fullName evidence="4">Esterase EstD</fullName>
    </submittedName>
</protein>
<reference evidence="4 7" key="3">
    <citation type="submission" date="2016-10" db="EMBL/GenBank/DDBJ databases">
        <title>Genome sequence of Nocardia seriolae strain EM150506, isolated from Anguila japonica.</title>
        <authorList>
            <person name="Han H.-J."/>
        </authorList>
    </citation>
    <scope>NUCLEOTIDE SEQUENCE [LARGE SCALE GENOMIC DNA]</scope>
    <source>
        <strain evidence="4 7">EM150506</strain>
    </source>
</reference>